<dbReference type="eggNOG" id="KOG0880">
    <property type="taxonomic scope" value="Eukaryota"/>
</dbReference>
<dbReference type="EMBL" id="KB095811">
    <property type="protein sequence ID" value="ESO12422.1"/>
    <property type="molecule type" value="Genomic_DNA"/>
</dbReference>
<dbReference type="Pfam" id="PF00160">
    <property type="entry name" value="Pro_isomerase"/>
    <property type="match status" value="1"/>
</dbReference>
<dbReference type="GO" id="GO:0003755">
    <property type="term" value="F:peptidyl-prolyl cis-trans isomerase activity"/>
    <property type="evidence" value="ECO:0000318"/>
    <property type="project" value="GO_Central"/>
</dbReference>
<dbReference type="OrthoDB" id="193499at2759"/>
<proteinExistence type="inferred from homology"/>
<dbReference type="PRINTS" id="PR00153">
    <property type="entry name" value="CSAPPISMRASE"/>
</dbReference>
<dbReference type="GeneID" id="20217493"/>
<dbReference type="PROSITE" id="PS50072">
    <property type="entry name" value="CSA_PPIASE_2"/>
    <property type="match status" value="1"/>
</dbReference>
<keyword evidence="2 3" id="KW-0413">Isomerase</keyword>
<dbReference type="CTD" id="20217493"/>
<dbReference type="InterPro" id="IPR020892">
    <property type="entry name" value="Cyclophilin-type_PPIase_CS"/>
</dbReference>
<dbReference type="EnsemblMetazoa" id="HelroT93262">
    <property type="protein sequence ID" value="HelroP93262"/>
    <property type="gene ID" value="HelroG93262"/>
</dbReference>
<reference evidence="5 7" key="2">
    <citation type="journal article" date="2013" name="Nature">
        <title>Insights into bilaterian evolution from three spiralian genomes.</title>
        <authorList>
            <person name="Simakov O."/>
            <person name="Marletaz F."/>
            <person name="Cho S.J."/>
            <person name="Edsinger-Gonzales E."/>
            <person name="Havlak P."/>
            <person name="Hellsten U."/>
            <person name="Kuo D.H."/>
            <person name="Larsson T."/>
            <person name="Lv J."/>
            <person name="Arendt D."/>
            <person name="Savage R."/>
            <person name="Osoegawa K."/>
            <person name="de Jong P."/>
            <person name="Grimwood J."/>
            <person name="Chapman J.A."/>
            <person name="Shapiro H."/>
            <person name="Aerts A."/>
            <person name="Otillar R.P."/>
            <person name="Terry A.Y."/>
            <person name="Boore J.L."/>
            <person name="Grigoriev I.V."/>
            <person name="Lindberg D.R."/>
            <person name="Seaver E.C."/>
            <person name="Weisblat D.A."/>
            <person name="Putnam N.H."/>
            <person name="Rokhsar D.S."/>
        </authorList>
    </citation>
    <scope>NUCLEOTIDE SEQUENCE</scope>
</reference>
<dbReference type="GO" id="GO:0006457">
    <property type="term" value="P:protein folding"/>
    <property type="evidence" value="ECO:0000318"/>
    <property type="project" value="GO_Central"/>
</dbReference>
<protein>
    <recommendedName>
        <fullName evidence="3">Peptidyl-prolyl cis-trans isomerase</fullName>
        <shortName evidence="3">PPIase</shortName>
        <ecNumber evidence="3">5.2.1.8</ecNumber>
    </recommendedName>
</protein>
<feature type="domain" description="PPIase cyclophilin-type" evidence="4">
    <location>
        <begin position="29"/>
        <end position="189"/>
    </location>
</feature>
<name>T1G8U6_HELRO</name>
<dbReference type="InterPro" id="IPR002130">
    <property type="entry name" value="Cyclophilin-type_PPIase_dom"/>
</dbReference>
<organism evidence="6 7">
    <name type="scientific">Helobdella robusta</name>
    <name type="common">Californian leech</name>
    <dbReference type="NCBI Taxonomy" id="6412"/>
    <lineage>
        <taxon>Eukaryota</taxon>
        <taxon>Metazoa</taxon>
        <taxon>Spiralia</taxon>
        <taxon>Lophotrochozoa</taxon>
        <taxon>Annelida</taxon>
        <taxon>Clitellata</taxon>
        <taxon>Hirudinea</taxon>
        <taxon>Rhynchobdellida</taxon>
        <taxon>Glossiphoniidae</taxon>
        <taxon>Helobdella</taxon>
    </lineage>
</organism>
<dbReference type="AlphaFoldDB" id="T1G8U6"/>
<dbReference type="SUPFAM" id="SSF50891">
    <property type="entry name" value="Cyclophilin-like"/>
    <property type="match status" value="1"/>
</dbReference>
<evidence type="ECO:0000259" key="4">
    <source>
        <dbReference type="PROSITE" id="PS50072"/>
    </source>
</evidence>
<evidence type="ECO:0000256" key="1">
    <source>
        <dbReference type="ARBA" id="ARBA00023110"/>
    </source>
</evidence>
<dbReference type="GO" id="GO:0005737">
    <property type="term" value="C:cytoplasm"/>
    <property type="evidence" value="ECO:0000318"/>
    <property type="project" value="GO_Central"/>
</dbReference>
<reference evidence="6" key="3">
    <citation type="submission" date="2015-06" db="UniProtKB">
        <authorList>
            <consortium name="EnsemblMetazoa"/>
        </authorList>
    </citation>
    <scope>IDENTIFICATION</scope>
</reference>
<keyword evidence="3" id="KW-0732">Signal</keyword>
<dbReference type="PROSITE" id="PS00170">
    <property type="entry name" value="CSA_PPIASE_1"/>
    <property type="match status" value="1"/>
</dbReference>
<accession>T1G8U6</accession>
<comment type="function">
    <text evidence="3">PPIases accelerate the folding of proteins. It catalyzes the cis-trans isomerization of proline imidic peptide bonds in oligopeptides.</text>
</comment>
<dbReference type="FunFam" id="2.40.100.10:FF:000050">
    <property type="entry name" value="Peptidyl-prolyl cis-trans isomerase"/>
    <property type="match status" value="1"/>
</dbReference>
<comment type="similarity">
    <text evidence="3">Belongs to the cyclophilin-type PPIase family.</text>
</comment>
<evidence type="ECO:0000313" key="7">
    <source>
        <dbReference type="Proteomes" id="UP000015101"/>
    </source>
</evidence>
<dbReference type="PIRSF" id="PIRSF001467">
    <property type="entry name" value="Peptidylpro_ismrse"/>
    <property type="match status" value="1"/>
</dbReference>
<evidence type="ECO:0000256" key="3">
    <source>
        <dbReference type="RuleBase" id="RU363019"/>
    </source>
</evidence>
<keyword evidence="7" id="KW-1185">Reference proteome</keyword>
<dbReference type="PANTHER" id="PTHR11071">
    <property type="entry name" value="PEPTIDYL-PROLYL CIS-TRANS ISOMERASE"/>
    <property type="match status" value="1"/>
</dbReference>
<evidence type="ECO:0000313" key="5">
    <source>
        <dbReference type="EMBL" id="ESO12422.1"/>
    </source>
</evidence>
<sequence length="203" mass="22007">MNKLCLILLVAINISSAFAGPGTVGLKALFDIRIGDEYVGRIVFGLMNETCPLTVANFAALCDGKLPGGVGYMNSTFHRVIKNFMIQGGDVVNGNGYGVKSIYNNGSNFNDENFILKNYIGWLGMANAGPNTNGCQIYINTVLTPWLDNKHVVFGKVLSGWDVVKQIENNPIDSNDRPIKPVVISYSATFPVDKPFDVPLASI</sequence>
<feature type="signal peptide" evidence="3">
    <location>
        <begin position="1"/>
        <end position="19"/>
    </location>
</feature>
<dbReference type="Proteomes" id="UP000015101">
    <property type="component" value="Unassembled WGS sequence"/>
</dbReference>
<dbReference type="EC" id="5.2.1.8" evidence="3"/>
<dbReference type="InParanoid" id="T1G8U6"/>
<dbReference type="GO" id="GO:0016018">
    <property type="term" value="F:cyclosporin A binding"/>
    <property type="evidence" value="ECO:0000318"/>
    <property type="project" value="GO_Central"/>
</dbReference>
<dbReference type="EMBL" id="AMQM01000166">
    <property type="status" value="NOT_ANNOTATED_CDS"/>
    <property type="molecule type" value="Genomic_DNA"/>
</dbReference>
<dbReference type="RefSeq" id="XP_009009142.1">
    <property type="nucleotide sequence ID" value="XM_009010894.1"/>
</dbReference>
<gene>
    <name evidence="6" type="primary">20217493</name>
    <name evidence="5" type="ORF">HELRODRAFT_93262</name>
</gene>
<keyword evidence="1 3" id="KW-0697">Rotamase</keyword>
<dbReference type="PANTHER" id="PTHR11071:SF561">
    <property type="entry name" value="PEPTIDYL-PROLYL CIS-TRANS ISOMERASE D-RELATED"/>
    <property type="match status" value="1"/>
</dbReference>
<evidence type="ECO:0000256" key="2">
    <source>
        <dbReference type="ARBA" id="ARBA00023235"/>
    </source>
</evidence>
<evidence type="ECO:0000313" key="6">
    <source>
        <dbReference type="EnsemblMetazoa" id="HelroP93262"/>
    </source>
</evidence>
<dbReference type="InterPro" id="IPR029000">
    <property type="entry name" value="Cyclophilin-like_dom_sf"/>
</dbReference>
<dbReference type="KEGG" id="hro:HELRODRAFT_93262"/>
<dbReference type="OMA" id="GLMNETC"/>
<comment type="catalytic activity">
    <reaction evidence="3">
        <text>[protein]-peptidylproline (omega=180) = [protein]-peptidylproline (omega=0)</text>
        <dbReference type="Rhea" id="RHEA:16237"/>
        <dbReference type="Rhea" id="RHEA-COMP:10747"/>
        <dbReference type="Rhea" id="RHEA-COMP:10748"/>
        <dbReference type="ChEBI" id="CHEBI:83833"/>
        <dbReference type="ChEBI" id="CHEBI:83834"/>
        <dbReference type="EC" id="5.2.1.8"/>
    </reaction>
</comment>
<reference evidence="7" key="1">
    <citation type="submission" date="2012-12" db="EMBL/GenBank/DDBJ databases">
        <authorList>
            <person name="Hellsten U."/>
            <person name="Grimwood J."/>
            <person name="Chapman J.A."/>
            <person name="Shapiro H."/>
            <person name="Aerts A."/>
            <person name="Otillar R.P."/>
            <person name="Terry A.Y."/>
            <person name="Boore J.L."/>
            <person name="Simakov O."/>
            <person name="Marletaz F."/>
            <person name="Cho S.-J."/>
            <person name="Edsinger-Gonzales E."/>
            <person name="Havlak P."/>
            <person name="Kuo D.-H."/>
            <person name="Larsson T."/>
            <person name="Lv J."/>
            <person name="Arendt D."/>
            <person name="Savage R."/>
            <person name="Osoegawa K."/>
            <person name="de Jong P."/>
            <person name="Lindberg D.R."/>
            <person name="Seaver E.C."/>
            <person name="Weisblat D.A."/>
            <person name="Putnam N.H."/>
            <person name="Grigoriev I.V."/>
            <person name="Rokhsar D.S."/>
        </authorList>
    </citation>
    <scope>NUCLEOTIDE SEQUENCE</scope>
</reference>
<dbReference type="STRING" id="6412.T1G8U6"/>
<dbReference type="HOGENOM" id="CLU_012062_4_3_1"/>
<dbReference type="Gene3D" id="2.40.100.10">
    <property type="entry name" value="Cyclophilin-like"/>
    <property type="match status" value="1"/>
</dbReference>
<dbReference type="InterPro" id="IPR024936">
    <property type="entry name" value="Cyclophilin-type_PPIase"/>
</dbReference>
<feature type="chain" id="PRO_5010897020" description="Peptidyl-prolyl cis-trans isomerase" evidence="3">
    <location>
        <begin position="20"/>
        <end position="203"/>
    </location>
</feature>